<name>A0A2U2DXS6_9HYPH</name>
<dbReference type="SUPFAM" id="SSF159888">
    <property type="entry name" value="YdhG-like"/>
    <property type="match status" value="1"/>
</dbReference>
<dbReference type="Pfam" id="PF13376">
    <property type="entry name" value="OmdA"/>
    <property type="match status" value="1"/>
</dbReference>
<feature type="domain" description="YdhG-like" evidence="1">
    <location>
        <begin position="20"/>
        <end position="117"/>
    </location>
</feature>
<comment type="caution">
    <text evidence="2">The sequence shown here is derived from an EMBL/GenBank/DDBJ whole genome shotgun (WGS) entry which is preliminary data.</text>
</comment>
<evidence type="ECO:0000259" key="1">
    <source>
        <dbReference type="Pfam" id="PF08818"/>
    </source>
</evidence>
<dbReference type="AlphaFoldDB" id="A0A2U2DXS6"/>
<dbReference type="InterPro" id="IPR016786">
    <property type="entry name" value="YdeI_bac"/>
</dbReference>
<dbReference type="Pfam" id="PF08818">
    <property type="entry name" value="DUF1801"/>
    <property type="match status" value="1"/>
</dbReference>
<evidence type="ECO:0000313" key="3">
    <source>
        <dbReference type="Proteomes" id="UP000245252"/>
    </source>
</evidence>
<sequence length="197" mass="22238">MSERKTNPKIDTVLAREEKWGREFEALRRFALDCGLFEDLKWGCPCYSLGKGNVVLIHGFKEYCAYLFFKGALMTDPDGILVQQTENVQAARQVRFTGLEQIAGMEAVLKDYIHRAIAVEKAGLKVEFKKTADFAMPDEFRDRLAEDPDLSAAFDALTPGRQKAYLLHFSSAKQAKTRETRIDKAAPRILEGKGLDD</sequence>
<organism evidence="2 3">
    <name type="scientific">Metarhizobium album</name>
    <dbReference type="NCBI Taxonomy" id="2182425"/>
    <lineage>
        <taxon>Bacteria</taxon>
        <taxon>Pseudomonadati</taxon>
        <taxon>Pseudomonadota</taxon>
        <taxon>Alphaproteobacteria</taxon>
        <taxon>Hyphomicrobiales</taxon>
        <taxon>Rhizobiaceae</taxon>
        <taxon>Metarhizobium</taxon>
    </lineage>
</organism>
<dbReference type="RefSeq" id="WP_109456641.1">
    <property type="nucleotide sequence ID" value="NZ_QFBC01000001.1"/>
</dbReference>
<dbReference type="OrthoDB" id="214150at2"/>
<proteinExistence type="predicted"/>
<keyword evidence="3" id="KW-1185">Reference proteome</keyword>
<reference evidence="2 3" key="1">
    <citation type="submission" date="2018-05" db="EMBL/GenBank/DDBJ databases">
        <title>The draft genome of strain NS-104.</title>
        <authorList>
            <person name="Hang P."/>
            <person name="Jiang J."/>
        </authorList>
    </citation>
    <scope>NUCLEOTIDE SEQUENCE [LARGE SCALE GENOMIC DNA]</scope>
    <source>
        <strain evidence="2 3">NS-104</strain>
    </source>
</reference>
<protein>
    <recommendedName>
        <fullName evidence="1">YdhG-like domain-containing protein</fullName>
    </recommendedName>
</protein>
<evidence type="ECO:0000313" key="2">
    <source>
        <dbReference type="EMBL" id="PWE58124.1"/>
    </source>
</evidence>
<dbReference type="EMBL" id="QFBC01000001">
    <property type="protein sequence ID" value="PWE58124.1"/>
    <property type="molecule type" value="Genomic_DNA"/>
</dbReference>
<gene>
    <name evidence="2" type="ORF">DEM27_02760</name>
</gene>
<dbReference type="InterPro" id="IPR014922">
    <property type="entry name" value="YdhG-like"/>
</dbReference>
<dbReference type="PIRSF" id="PIRSF021308">
    <property type="entry name" value="UCP021308"/>
    <property type="match status" value="1"/>
</dbReference>
<dbReference type="Proteomes" id="UP000245252">
    <property type="component" value="Unassembled WGS sequence"/>
</dbReference>
<accession>A0A2U2DXS6</accession>